<proteinExistence type="predicted"/>
<reference evidence="9" key="1">
    <citation type="submission" date="2015-01" db="EMBL/GenBank/DDBJ databases">
        <title>Draft genome sequence of Rhodococcus pyridinivorans strain KG-16, a hydrocarbon-degrading bacterium.</title>
        <authorList>
            <person name="Aggarwal R.K."/>
            <person name="Dawar C."/>
        </authorList>
    </citation>
    <scope>NUCLEOTIDE SEQUENCE [LARGE SCALE GENOMIC DNA]</scope>
    <source>
        <strain evidence="9">KG-16</strain>
    </source>
</reference>
<accession>A0A0V9UKN2</accession>
<comment type="subcellular location">
    <subcellularLocation>
        <location evidence="1">Cell membrane</location>
        <topology evidence="1">Multi-pass membrane protein</topology>
    </subcellularLocation>
</comment>
<dbReference type="PATRIC" id="fig|1441730.3.peg.2422"/>
<evidence type="ECO:0000313" key="8">
    <source>
        <dbReference type="EMBL" id="KSZ58536.1"/>
    </source>
</evidence>
<organism evidence="8 9">
    <name type="scientific">Rhodococcus pyridinivorans KG-16</name>
    <dbReference type="NCBI Taxonomy" id="1441730"/>
    <lineage>
        <taxon>Bacteria</taxon>
        <taxon>Bacillati</taxon>
        <taxon>Actinomycetota</taxon>
        <taxon>Actinomycetes</taxon>
        <taxon>Mycobacteriales</taxon>
        <taxon>Nocardiaceae</taxon>
        <taxon>Rhodococcus</taxon>
    </lineage>
</organism>
<dbReference type="Proteomes" id="UP000053060">
    <property type="component" value="Unassembled WGS sequence"/>
</dbReference>
<dbReference type="Pfam" id="PF13396">
    <property type="entry name" value="PLDc_N"/>
    <property type="match status" value="1"/>
</dbReference>
<dbReference type="InterPro" id="IPR027379">
    <property type="entry name" value="CLS_N"/>
</dbReference>
<feature type="domain" description="Cardiolipin synthase N-terminal" evidence="7">
    <location>
        <begin position="20"/>
        <end position="64"/>
    </location>
</feature>
<evidence type="ECO:0000256" key="4">
    <source>
        <dbReference type="ARBA" id="ARBA00022989"/>
    </source>
</evidence>
<evidence type="ECO:0000256" key="3">
    <source>
        <dbReference type="ARBA" id="ARBA00022692"/>
    </source>
</evidence>
<dbReference type="RefSeq" id="WP_060651995.1">
    <property type="nucleotide sequence ID" value="NZ_AZXY01000005.1"/>
</dbReference>
<dbReference type="AlphaFoldDB" id="A0A0V9UKN2"/>
<comment type="caution">
    <text evidence="8">The sequence shown here is derived from an EMBL/GenBank/DDBJ whole genome shotgun (WGS) entry which is preliminary data.</text>
</comment>
<gene>
    <name evidence="8" type="ORF">Z045_11630</name>
</gene>
<dbReference type="GO" id="GO:0005886">
    <property type="term" value="C:plasma membrane"/>
    <property type="evidence" value="ECO:0007669"/>
    <property type="project" value="UniProtKB-SubCell"/>
</dbReference>
<feature type="transmembrane region" description="Helical" evidence="6">
    <location>
        <begin position="7"/>
        <end position="28"/>
    </location>
</feature>
<keyword evidence="4 6" id="KW-1133">Transmembrane helix</keyword>
<feature type="transmembrane region" description="Helical" evidence="6">
    <location>
        <begin position="40"/>
        <end position="63"/>
    </location>
</feature>
<keyword evidence="2" id="KW-1003">Cell membrane</keyword>
<name>A0A0V9UKN2_9NOCA</name>
<evidence type="ECO:0000313" key="9">
    <source>
        <dbReference type="Proteomes" id="UP000053060"/>
    </source>
</evidence>
<dbReference type="EMBL" id="AZXY01000005">
    <property type="protein sequence ID" value="KSZ58536.1"/>
    <property type="molecule type" value="Genomic_DNA"/>
</dbReference>
<evidence type="ECO:0000256" key="2">
    <source>
        <dbReference type="ARBA" id="ARBA00022475"/>
    </source>
</evidence>
<evidence type="ECO:0000256" key="1">
    <source>
        <dbReference type="ARBA" id="ARBA00004651"/>
    </source>
</evidence>
<sequence>MDSFWDYVWYTVVVFAFVAYLIVLFQIIVDLFRDHSVSGWVKAVWVIGLVLLPYLTALVYLIARGRGMALRAQQAQAEAKQATDEYIRTVAVGKSPAQQIADAKALLDSGAITPTEYEHLKAQALGNATTGRDGVPIA</sequence>
<evidence type="ECO:0000256" key="6">
    <source>
        <dbReference type="SAM" id="Phobius"/>
    </source>
</evidence>
<keyword evidence="3 6" id="KW-0812">Transmembrane</keyword>
<protein>
    <submittedName>
        <fullName evidence="8">Membrane protein</fullName>
    </submittedName>
</protein>
<keyword evidence="5 6" id="KW-0472">Membrane</keyword>
<evidence type="ECO:0000256" key="5">
    <source>
        <dbReference type="ARBA" id="ARBA00023136"/>
    </source>
</evidence>
<reference evidence="8 9" key="2">
    <citation type="journal article" date="2016" name="Genome Announc.">
        <title>Draft Genome Sequence of a Versatile Hydrocarbon-Degrading Bacterium, Rhodococcus pyridinivorans Strain KG-16, Collected from Oil Fields in India.</title>
        <authorList>
            <person name="Aggarwal R.K."/>
            <person name="Dawar C."/>
            <person name="Phanindranath R."/>
            <person name="Mutnuri L."/>
            <person name="Dayal A.M."/>
        </authorList>
    </citation>
    <scope>NUCLEOTIDE SEQUENCE [LARGE SCALE GENOMIC DNA]</scope>
    <source>
        <strain evidence="8 9">KG-16</strain>
    </source>
</reference>
<evidence type="ECO:0000259" key="7">
    <source>
        <dbReference type="Pfam" id="PF13396"/>
    </source>
</evidence>